<organism evidence="1">
    <name type="scientific">Siphoviridae sp. ctQtc11</name>
    <dbReference type="NCBI Taxonomy" id="2825497"/>
    <lineage>
        <taxon>Viruses</taxon>
        <taxon>Duplodnaviria</taxon>
        <taxon>Heunggongvirae</taxon>
        <taxon>Uroviricota</taxon>
        <taxon>Caudoviricetes</taxon>
    </lineage>
</organism>
<evidence type="ECO:0000313" key="1">
    <source>
        <dbReference type="EMBL" id="DAE01466.1"/>
    </source>
</evidence>
<accession>A0A8S5P3A1</accession>
<proteinExistence type="predicted"/>
<reference evidence="1" key="1">
    <citation type="journal article" date="2021" name="Proc. Natl. Acad. Sci. U.S.A.">
        <title>A Catalog of Tens of Thousands of Viruses from Human Metagenomes Reveals Hidden Associations with Chronic Diseases.</title>
        <authorList>
            <person name="Tisza M.J."/>
            <person name="Buck C.B."/>
        </authorList>
    </citation>
    <scope>NUCLEOTIDE SEQUENCE</scope>
    <source>
        <strain evidence="1">CtQtc11</strain>
    </source>
</reference>
<protein>
    <submittedName>
        <fullName evidence="1">Uncharacterized protein</fullName>
    </submittedName>
</protein>
<dbReference type="EMBL" id="BK015325">
    <property type="protein sequence ID" value="DAE01466.1"/>
    <property type="molecule type" value="Genomic_DNA"/>
</dbReference>
<sequence>MPNRINYLLLDKDDITKICGIISRQQAMKELGYNDHQFKHFVDYSKIFKKKYILVEEKFSKCEKREA</sequence>
<name>A0A8S5P3A1_9CAUD</name>